<dbReference type="PANTHER" id="PTHR13887">
    <property type="entry name" value="GLUTATHIONE S-TRANSFERASE KAPPA"/>
    <property type="match status" value="1"/>
</dbReference>
<protein>
    <recommendedName>
        <fullName evidence="1">DSBA-like thioredoxin domain-containing protein</fullName>
    </recommendedName>
</protein>
<dbReference type="InterPro" id="IPR001853">
    <property type="entry name" value="DSBA-like_thioredoxin_dom"/>
</dbReference>
<dbReference type="Pfam" id="PF01323">
    <property type="entry name" value="DSBA"/>
    <property type="match status" value="1"/>
</dbReference>
<name>A0A6U0K1T6_MICPS</name>
<dbReference type="AlphaFoldDB" id="A0A6U0K1T6"/>
<reference evidence="2" key="1">
    <citation type="submission" date="2021-01" db="EMBL/GenBank/DDBJ databases">
        <authorList>
            <person name="Corre E."/>
            <person name="Pelletier E."/>
            <person name="Niang G."/>
            <person name="Scheremetjew M."/>
            <person name="Finn R."/>
            <person name="Kale V."/>
            <person name="Holt S."/>
            <person name="Cochrane G."/>
            <person name="Meng A."/>
            <person name="Brown T."/>
            <person name="Cohen L."/>
        </authorList>
    </citation>
    <scope>NUCLEOTIDE SEQUENCE</scope>
    <source>
        <strain evidence="2">RCC1614</strain>
    </source>
</reference>
<dbReference type="InterPro" id="IPR036249">
    <property type="entry name" value="Thioredoxin-like_sf"/>
</dbReference>
<gene>
    <name evidence="2" type="ORF">MPUS1402_LOCUS9083</name>
    <name evidence="3" type="ORF">MPUS1402_LOCUS9084</name>
</gene>
<evidence type="ECO:0000259" key="1">
    <source>
        <dbReference type="Pfam" id="PF01323"/>
    </source>
</evidence>
<dbReference type="EMBL" id="HBDY01011965">
    <property type="protein sequence ID" value="CAD8244140.1"/>
    <property type="molecule type" value="Transcribed_RNA"/>
</dbReference>
<dbReference type="Gene3D" id="3.40.30.10">
    <property type="entry name" value="Glutaredoxin"/>
    <property type="match status" value="1"/>
</dbReference>
<sequence length="243" mass="27357">MREVTRTPMDADNPLRFSVLRVPFFLEPDYEEDPEWHETNRARLERKWGGKEAFAAQKRRHRLKERGREVGIEHFNLDRLASNTLKSHRLIQWVTKHRGCVASEALYNDLNDRHFVRGQKLNDVEMLCDAAESVGADRAECDAFLKSDEGLAEIRLAQAVLRRMGIHSIPNFVIGGKYVVGGAVHASELVEIFREIEKTGEGAPDSAFAETLQIPVEMRSKTLPLDALPTHAPKTTSASASSV</sequence>
<dbReference type="SUPFAM" id="SSF52833">
    <property type="entry name" value="Thioredoxin-like"/>
    <property type="match status" value="1"/>
</dbReference>
<dbReference type="EMBL" id="HBDY01011964">
    <property type="protein sequence ID" value="CAD8244138.1"/>
    <property type="molecule type" value="Transcribed_RNA"/>
</dbReference>
<proteinExistence type="predicted"/>
<organism evidence="2">
    <name type="scientific">Micromonas pusilla</name>
    <name type="common">Picoplanktonic green alga</name>
    <name type="synonym">Chromulina pusilla</name>
    <dbReference type="NCBI Taxonomy" id="38833"/>
    <lineage>
        <taxon>Eukaryota</taxon>
        <taxon>Viridiplantae</taxon>
        <taxon>Chlorophyta</taxon>
        <taxon>Mamiellophyceae</taxon>
        <taxon>Mamiellales</taxon>
        <taxon>Mamiellaceae</taxon>
        <taxon>Micromonas</taxon>
    </lineage>
</organism>
<dbReference type="PANTHER" id="PTHR13887:SF41">
    <property type="entry name" value="THIOREDOXIN SUPERFAMILY PROTEIN"/>
    <property type="match status" value="1"/>
</dbReference>
<feature type="domain" description="DSBA-like thioredoxin" evidence="1">
    <location>
        <begin position="62"/>
        <end position="183"/>
    </location>
</feature>
<accession>A0A6U0K1T6</accession>
<dbReference type="GO" id="GO:0016491">
    <property type="term" value="F:oxidoreductase activity"/>
    <property type="evidence" value="ECO:0007669"/>
    <property type="project" value="InterPro"/>
</dbReference>
<evidence type="ECO:0000313" key="3">
    <source>
        <dbReference type="EMBL" id="CAD8244140.1"/>
    </source>
</evidence>
<evidence type="ECO:0000313" key="2">
    <source>
        <dbReference type="EMBL" id="CAD8244138.1"/>
    </source>
</evidence>